<dbReference type="EMBL" id="OQ847418">
    <property type="protein sequence ID" value="WLG17348.1"/>
    <property type="molecule type" value="mRNA"/>
</dbReference>
<organism evidence="2">
    <name type="scientific">Tetrastigma hemsleyanum</name>
    <dbReference type="NCBI Taxonomy" id="1006121"/>
    <lineage>
        <taxon>Eukaryota</taxon>
        <taxon>Viridiplantae</taxon>
        <taxon>Streptophyta</taxon>
        <taxon>Embryophyta</taxon>
        <taxon>Tracheophyta</taxon>
        <taxon>Spermatophyta</taxon>
        <taxon>Magnoliopsida</taxon>
        <taxon>eudicotyledons</taxon>
        <taxon>Gunneridae</taxon>
        <taxon>Pentapetalae</taxon>
        <taxon>rosids</taxon>
        <taxon>Vitales</taxon>
        <taxon>Vitaceae</taxon>
        <taxon>Cayratieae</taxon>
        <taxon>Tetrastigma</taxon>
    </lineage>
</organism>
<accession>A0AA49KFK9</accession>
<feature type="compositionally biased region" description="Polar residues" evidence="1">
    <location>
        <begin position="1"/>
        <end position="21"/>
    </location>
</feature>
<evidence type="ECO:0000313" key="2">
    <source>
        <dbReference type="EMBL" id="WLG17348.1"/>
    </source>
</evidence>
<sequence length="162" mass="17706">MLLSQNQFRKQTLNPNPNPSFSRVIETEIESNENLKKQPNLDQSHSPLATDSNENWQSADGLVTGLESAHGTSNDDEDDIGFCNDDTFSSFLNSLINEDVFGNHIHNHNQLHPPSNVIAPLPLPAISVQATFNASPSTLWEAAALTSASAPIGHEQKDYMSP</sequence>
<reference evidence="2" key="1">
    <citation type="submission" date="2023-04" db="EMBL/GenBank/DDBJ databases">
        <title>Molecular Cloning and Bioinformatics Analysis of ThMYB1 and ThMYB2 of Tetrastigma hemsleyanum Diels et Gilg.</title>
        <authorList>
            <person name="Jing W."/>
        </authorList>
    </citation>
    <scope>NUCLEOTIDE SEQUENCE</scope>
</reference>
<proteinExistence type="evidence at transcript level"/>
<evidence type="ECO:0000256" key="1">
    <source>
        <dbReference type="SAM" id="MobiDB-lite"/>
    </source>
</evidence>
<feature type="region of interest" description="Disordered" evidence="1">
    <location>
        <begin position="1"/>
        <end position="77"/>
    </location>
</feature>
<name>A0AA49KFK9_9ROSI</name>
<feature type="compositionally biased region" description="Polar residues" evidence="1">
    <location>
        <begin position="40"/>
        <end position="58"/>
    </location>
</feature>
<dbReference type="AlphaFoldDB" id="A0AA49KFK9"/>
<protein>
    <submittedName>
        <fullName evidence="2">MYB2 transcription factor</fullName>
    </submittedName>
</protein>